<dbReference type="InterPro" id="IPR000849">
    <property type="entry name" value="Sugar_P_transporter"/>
</dbReference>
<dbReference type="SUPFAM" id="SSF103473">
    <property type="entry name" value="MFS general substrate transporter"/>
    <property type="match status" value="1"/>
</dbReference>
<comment type="subcellular location">
    <subcellularLocation>
        <location evidence="1">Membrane</location>
        <topology evidence="1">Multi-pass membrane protein</topology>
    </subcellularLocation>
</comment>
<dbReference type="GO" id="GO:0016020">
    <property type="term" value="C:membrane"/>
    <property type="evidence" value="ECO:0007669"/>
    <property type="project" value="UniProtKB-SubCell"/>
</dbReference>
<feature type="transmembrane region" description="Helical" evidence="6">
    <location>
        <begin position="394"/>
        <end position="418"/>
    </location>
</feature>
<dbReference type="EMBL" id="SMMU01000049">
    <property type="protein sequence ID" value="TCL18414.1"/>
    <property type="molecule type" value="Genomic_DNA"/>
</dbReference>
<evidence type="ECO:0000256" key="6">
    <source>
        <dbReference type="SAM" id="Phobius"/>
    </source>
</evidence>
<comment type="caution">
    <text evidence="8">The sequence shown here is derived from an EMBL/GenBank/DDBJ whole genome shotgun (WGS) entry which is preliminary data.</text>
</comment>
<sequence>MRRKEGELFFCKSSYRQYNKNNWDKAMTAQIAPPQTTLIGKYRWVICALLFIGIGINYIDRQMIGILKPTLQADLKWTETDYASIVFWFQCAYAIGFLTFGRIIDRLGVRVGYAIAFTIWTIATIGHGLVHTVVQFAIARFTLGFGESGSFPASLKAVSEWFPQKERAQATGIFNAGTAMGPIITPLLIPAITLAWGWRAAFISIGVVTSLWLVAWLLVYRRPHEHSKVGAAELAHIRSDDALSIPSEAGASVKVSWLKLLTFKETWAYALGKFLTDPIWWLYLFWLPDFLGKTYGLDLKTFGPALIAIYILADAGSIIGGWGSSRQMKAGRSANAARKTTMLVCAFMVVPIITAQFVSNVWLAVLIIGCAAAAHQAWSANLMTLPSDLFPKEAVASIIGIGGTAGAIGGMLMSTYNGYILEAFKSYQPIFIVAGTTYLLALLAIHTLTPKLKPVPLEKMQAK</sequence>
<dbReference type="InterPro" id="IPR050382">
    <property type="entry name" value="MFS_Na/Anion_cotransporter"/>
</dbReference>
<keyword evidence="2 6" id="KW-0812">Transmembrane</keyword>
<evidence type="ECO:0000259" key="7">
    <source>
        <dbReference type="PROSITE" id="PS50850"/>
    </source>
</evidence>
<keyword evidence="4 6" id="KW-0472">Membrane</keyword>
<dbReference type="PANTHER" id="PTHR11662">
    <property type="entry name" value="SOLUTE CARRIER FAMILY 17"/>
    <property type="match status" value="1"/>
</dbReference>
<dbReference type="PROSITE" id="PS50850">
    <property type="entry name" value="MFS"/>
    <property type="match status" value="1"/>
</dbReference>
<feature type="transmembrane region" description="Helical" evidence="6">
    <location>
        <begin position="267"/>
        <end position="286"/>
    </location>
</feature>
<evidence type="ECO:0000256" key="3">
    <source>
        <dbReference type="ARBA" id="ARBA00022989"/>
    </source>
</evidence>
<evidence type="ECO:0000256" key="5">
    <source>
        <dbReference type="ARBA" id="ARBA00038514"/>
    </source>
</evidence>
<reference evidence="8 9" key="1">
    <citation type="submission" date="2019-03" db="EMBL/GenBank/DDBJ databases">
        <title>Genomic Encyclopedia of Type Strains, Phase IV (KMG-IV): sequencing the most valuable type-strain genomes for metagenomic binning, comparative biology and taxonomic classification.</title>
        <authorList>
            <person name="Goeker M."/>
        </authorList>
    </citation>
    <scope>NUCLEOTIDE SEQUENCE [LARGE SCALE GENOMIC DNA]</scope>
    <source>
        <strain evidence="8 9">DSM 2286</strain>
    </source>
</reference>
<evidence type="ECO:0000256" key="4">
    <source>
        <dbReference type="ARBA" id="ARBA00023136"/>
    </source>
</evidence>
<feature type="transmembrane region" description="Helical" evidence="6">
    <location>
        <begin position="301"/>
        <end position="322"/>
    </location>
</feature>
<feature type="domain" description="Major facilitator superfamily (MFS) profile" evidence="7">
    <location>
        <begin position="46"/>
        <end position="453"/>
    </location>
</feature>
<dbReference type="AlphaFoldDB" id="A0A4R1P3W9"/>
<feature type="transmembrane region" description="Helical" evidence="6">
    <location>
        <begin position="430"/>
        <end position="449"/>
    </location>
</feature>
<gene>
    <name evidence="8" type="ORF">EV691_14915</name>
</gene>
<dbReference type="PIRSF" id="PIRSF002808">
    <property type="entry name" value="Hexose_phosphate_transp"/>
    <property type="match status" value="1"/>
</dbReference>
<organism evidence="8 9">
    <name type="scientific">Azotobacter chroococcum</name>
    <dbReference type="NCBI Taxonomy" id="353"/>
    <lineage>
        <taxon>Bacteria</taxon>
        <taxon>Pseudomonadati</taxon>
        <taxon>Pseudomonadota</taxon>
        <taxon>Gammaproteobacteria</taxon>
        <taxon>Pseudomonadales</taxon>
        <taxon>Pseudomonadaceae</taxon>
        <taxon>Azotobacter</taxon>
    </lineage>
</organism>
<feature type="transmembrane region" description="Helical" evidence="6">
    <location>
        <begin position="111"/>
        <end position="138"/>
    </location>
</feature>
<keyword evidence="3 6" id="KW-1133">Transmembrane helix</keyword>
<name>A0A4R1P3W9_9GAMM</name>
<dbReference type="Gene3D" id="1.20.1250.20">
    <property type="entry name" value="MFS general substrate transporter like domains"/>
    <property type="match status" value="2"/>
</dbReference>
<evidence type="ECO:0000313" key="8">
    <source>
        <dbReference type="EMBL" id="TCL18414.1"/>
    </source>
</evidence>
<feature type="transmembrane region" description="Helical" evidence="6">
    <location>
        <begin position="85"/>
        <end position="104"/>
    </location>
</feature>
<dbReference type="PANTHER" id="PTHR11662:SF285">
    <property type="entry name" value="HEXURONATE TRANSPORTER"/>
    <property type="match status" value="1"/>
</dbReference>
<evidence type="ECO:0000256" key="2">
    <source>
        <dbReference type="ARBA" id="ARBA00022692"/>
    </source>
</evidence>
<dbReference type="InterPro" id="IPR020846">
    <property type="entry name" value="MFS_dom"/>
</dbReference>
<dbReference type="CDD" id="cd17319">
    <property type="entry name" value="MFS_ExuT_GudP_like"/>
    <property type="match status" value="1"/>
</dbReference>
<dbReference type="InterPro" id="IPR011701">
    <property type="entry name" value="MFS"/>
</dbReference>
<evidence type="ECO:0000256" key="1">
    <source>
        <dbReference type="ARBA" id="ARBA00004141"/>
    </source>
</evidence>
<dbReference type="InterPro" id="IPR036259">
    <property type="entry name" value="MFS_trans_sf"/>
</dbReference>
<dbReference type="GO" id="GO:0015134">
    <property type="term" value="F:hexuronate transmembrane transporter activity"/>
    <property type="evidence" value="ECO:0007669"/>
    <property type="project" value="TreeGrafter"/>
</dbReference>
<comment type="similarity">
    <text evidence="5">Belongs to the major facilitator superfamily. Phthalate permease family.</text>
</comment>
<evidence type="ECO:0000313" key="9">
    <source>
        <dbReference type="Proteomes" id="UP000295169"/>
    </source>
</evidence>
<dbReference type="Proteomes" id="UP000295169">
    <property type="component" value="Unassembled WGS sequence"/>
</dbReference>
<protein>
    <submittedName>
        <fullName evidence="8">ACS family hexuronate transporter-like MFS transporter</fullName>
    </submittedName>
</protein>
<feature type="transmembrane region" description="Helical" evidence="6">
    <location>
        <begin position="42"/>
        <end position="59"/>
    </location>
</feature>
<feature type="transmembrane region" description="Helical" evidence="6">
    <location>
        <begin position="196"/>
        <end position="219"/>
    </location>
</feature>
<proteinExistence type="inferred from homology"/>
<dbReference type="Pfam" id="PF07690">
    <property type="entry name" value="MFS_1"/>
    <property type="match status" value="1"/>
</dbReference>
<dbReference type="RefSeq" id="WP_242672611.1">
    <property type="nucleotide sequence ID" value="NZ_JBHLST010000031.1"/>
</dbReference>
<feature type="transmembrane region" description="Helical" evidence="6">
    <location>
        <begin position="343"/>
        <end position="374"/>
    </location>
</feature>
<accession>A0A4R1P3W9</accession>